<evidence type="ECO:0000256" key="1">
    <source>
        <dbReference type="SAM" id="MobiDB-lite"/>
    </source>
</evidence>
<dbReference type="Proteomes" id="UP001054889">
    <property type="component" value="Unassembled WGS sequence"/>
</dbReference>
<dbReference type="EMBL" id="BQKI01000007">
    <property type="protein sequence ID" value="GJM99571.1"/>
    <property type="molecule type" value="Genomic_DNA"/>
</dbReference>
<organism evidence="2 3">
    <name type="scientific">Eleusine coracana subsp. coracana</name>
    <dbReference type="NCBI Taxonomy" id="191504"/>
    <lineage>
        <taxon>Eukaryota</taxon>
        <taxon>Viridiplantae</taxon>
        <taxon>Streptophyta</taxon>
        <taxon>Embryophyta</taxon>
        <taxon>Tracheophyta</taxon>
        <taxon>Spermatophyta</taxon>
        <taxon>Magnoliopsida</taxon>
        <taxon>Liliopsida</taxon>
        <taxon>Poales</taxon>
        <taxon>Poaceae</taxon>
        <taxon>PACMAD clade</taxon>
        <taxon>Chloridoideae</taxon>
        <taxon>Cynodonteae</taxon>
        <taxon>Eleusininae</taxon>
        <taxon>Eleusine</taxon>
    </lineage>
</organism>
<keyword evidence="3" id="KW-1185">Reference proteome</keyword>
<evidence type="ECO:0000313" key="3">
    <source>
        <dbReference type="Proteomes" id="UP001054889"/>
    </source>
</evidence>
<reference evidence="2" key="1">
    <citation type="journal article" date="2018" name="DNA Res.">
        <title>Multiple hybrid de novo genome assembly of finger millet, an orphan allotetraploid crop.</title>
        <authorList>
            <person name="Hatakeyama M."/>
            <person name="Aluri S."/>
            <person name="Balachadran M.T."/>
            <person name="Sivarajan S.R."/>
            <person name="Patrignani A."/>
            <person name="Gruter S."/>
            <person name="Poveda L."/>
            <person name="Shimizu-Inatsugi R."/>
            <person name="Baeten J."/>
            <person name="Francoijs K.J."/>
            <person name="Nataraja K.N."/>
            <person name="Reddy Y.A.N."/>
            <person name="Phadnis S."/>
            <person name="Ravikumar R.L."/>
            <person name="Schlapbach R."/>
            <person name="Sreeman S.M."/>
            <person name="Shimizu K.K."/>
        </authorList>
    </citation>
    <scope>NUCLEOTIDE SEQUENCE</scope>
</reference>
<name>A0AAV5CNI6_ELECO</name>
<reference evidence="2" key="2">
    <citation type="submission" date="2021-12" db="EMBL/GenBank/DDBJ databases">
        <title>Resequencing data analysis of finger millet.</title>
        <authorList>
            <person name="Hatakeyama M."/>
            <person name="Aluri S."/>
            <person name="Balachadran M.T."/>
            <person name="Sivarajan S.R."/>
            <person name="Poveda L."/>
            <person name="Shimizu-Inatsugi R."/>
            <person name="Schlapbach R."/>
            <person name="Sreeman S.M."/>
            <person name="Shimizu K.K."/>
        </authorList>
    </citation>
    <scope>NUCLEOTIDE SEQUENCE</scope>
</reference>
<evidence type="ECO:0000313" key="2">
    <source>
        <dbReference type="EMBL" id="GJM99571.1"/>
    </source>
</evidence>
<comment type="caution">
    <text evidence="2">The sequence shown here is derived from an EMBL/GenBank/DDBJ whole genome shotgun (WGS) entry which is preliminary data.</text>
</comment>
<accession>A0AAV5CNI6</accession>
<sequence>MRRSSDMSIERSAHNDQLDSMDADLSSNSGEGAAHVMAPYPGQRKDAAVHSPDLCSFVAPTPPEFALLLPCGLTGCLRLQGASPVLVAPCRNHVDDGVGKENVEPTVRLESTDVDFPSETLDLTLGSDVEKADPGQAQISIPHEERINRLKRNLLLDYNDIKKTRSILNLNSPPSASRLARCKGWSQVSGNTWPFVGNALGGGVHG</sequence>
<dbReference type="AlphaFoldDB" id="A0AAV5CNI6"/>
<protein>
    <submittedName>
        <fullName evidence="2">Uncharacterized protein</fullName>
    </submittedName>
</protein>
<feature type="region of interest" description="Disordered" evidence="1">
    <location>
        <begin position="1"/>
        <end position="37"/>
    </location>
</feature>
<gene>
    <name evidence="2" type="primary">ga16685</name>
    <name evidence="2" type="ORF">PR202_ga16685</name>
</gene>
<proteinExistence type="predicted"/>
<feature type="compositionally biased region" description="Basic and acidic residues" evidence="1">
    <location>
        <begin position="1"/>
        <end position="17"/>
    </location>
</feature>